<dbReference type="Proteomes" id="UP001167919">
    <property type="component" value="Unassembled WGS sequence"/>
</dbReference>
<evidence type="ECO:0000256" key="5">
    <source>
        <dbReference type="ARBA" id="ARBA00022692"/>
    </source>
</evidence>
<feature type="transmembrane region" description="Helical" evidence="8">
    <location>
        <begin position="243"/>
        <end position="266"/>
    </location>
</feature>
<dbReference type="Pfam" id="PF01594">
    <property type="entry name" value="AI-2E_transport"/>
    <property type="match status" value="1"/>
</dbReference>
<dbReference type="GO" id="GO:0055085">
    <property type="term" value="P:transmembrane transport"/>
    <property type="evidence" value="ECO:0007669"/>
    <property type="project" value="TreeGrafter"/>
</dbReference>
<evidence type="ECO:0000313" key="9">
    <source>
        <dbReference type="EMBL" id="MDN6899901.1"/>
    </source>
</evidence>
<keyword evidence="3" id="KW-0813">Transport</keyword>
<feature type="transmembrane region" description="Helical" evidence="8">
    <location>
        <begin position="331"/>
        <end position="350"/>
    </location>
</feature>
<gene>
    <name evidence="10" type="ORF">DLJ48_00135</name>
    <name evidence="9" type="ORF">EVC35_02625</name>
</gene>
<keyword evidence="6 8" id="KW-1133">Transmembrane helix</keyword>
<reference evidence="9" key="2">
    <citation type="submission" date="2019-01" db="EMBL/GenBank/DDBJ databases">
        <title>Oenococcus sicerae UCMA17102.</title>
        <authorList>
            <person name="Cousin F.J."/>
            <person name="Le Guellec R."/>
            <person name="Cretenet M."/>
        </authorList>
    </citation>
    <scope>NUCLEOTIDE SEQUENCE</scope>
    <source>
        <strain evidence="9">UCMA17102</strain>
    </source>
</reference>
<keyword evidence="4" id="KW-1003">Cell membrane</keyword>
<organism evidence="9 12">
    <name type="scientific">Oenococcus sicerae</name>
    <dbReference type="NCBI Taxonomy" id="2203724"/>
    <lineage>
        <taxon>Bacteria</taxon>
        <taxon>Bacillati</taxon>
        <taxon>Bacillota</taxon>
        <taxon>Bacilli</taxon>
        <taxon>Lactobacillales</taxon>
        <taxon>Lactobacillaceae</taxon>
        <taxon>Oenococcus</taxon>
    </lineage>
</organism>
<dbReference type="PANTHER" id="PTHR21716:SF53">
    <property type="entry name" value="PERMEASE PERM-RELATED"/>
    <property type="match status" value="1"/>
</dbReference>
<evidence type="ECO:0000256" key="6">
    <source>
        <dbReference type="ARBA" id="ARBA00022989"/>
    </source>
</evidence>
<evidence type="ECO:0000313" key="12">
    <source>
        <dbReference type="Proteomes" id="UP001167919"/>
    </source>
</evidence>
<evidence type="ECO:0000256" key="3">
    <source>
        <dbReference type="ARBA" id="ARBA00022448"/>
    </source>
</evidence>
<feature type="transmembrane region" description="Helical" evidence="8">
    <location>
        <begin position="89"/>
        <end position="110"/>
    </location>
</feature>
<dbReference type="GO" id="GO:0005886">
    <property type="term" value="C:plasma membrane"/>
    <property type="evidence" value="ECO:0007669"/>
    <property type="project" value="UniProtKB-SubCell"/>
</dbReference>
<dbReference type="AlphaFoldDB" id="A0AAJ1VMQ4"/>
<evidence type="ECO:0000256" key="7">
    <source>
        <dbReference type="ARBA" id="ARBA00023136"/>
    </source>
</evidence>
<evidence type="ECO:0000256" key="4">
    <source>
        <dbReference type="ARBA" id="ARBA00022475"/>
    </source>
</evidence>
<comment type="similarity">
    <text evidence="2">Belongs to the autoinducer-2 exporter (AI-2E) (TC 2.A.86) family.</text>
</comment>
<evidence type="ECO:0000313" key="10">
    <source>
        <dbReference type="EMBL" id="QAS69052.1"/>
    </source>
</evidence>
<dbReference type="Proteomes" id="UP000286907">
    <property type="component" value="Chromosome"/>
</dbReference>
<keyword evidence="11" id="KW-1185">Reference proteome</keyword>
<protein>
    <submittedName>
        <fullName evidence="9">AI-2E family transporter</fullName>
    </submittedName>
</protein>
<evidence type="ECO:0000313" key="11">
    <source>
        <dbReference type="Proteomes" id="UP000286907"/>
    </source>
</evidence>
<reference evidence="10 11" key="1">
    <citation type="journal article" date="2019" name="Syst. Appl. Microbiol.">
        <title>Oenococcus sicerae sp. nov., isolated from French cider.</title>
        <authorList>
            <person name="Cousin F.J."/>
            <person name="Le Guellec R."/>
            <person name="Chagnot C."/>
            <person name="Goux D."/>
            <person name="Dalmasso M."/>
            <person name="Laplace J.M."/>
            <person name="Cretenet M."/>
        </authorList>
    </citation>
    <scope>NUCLEOTIDE SEQUENCE [LARGE SCALE GENOMIC DNA]</scope>
    <source>
        <strain evidence="10 11">UCMA 15228</strain>
    </source>
</reference>
<keyword evidence="5 8" id="KW-0812">Transmembrane</keyword>
<proteinExistence type="inferred from homology"/>
<feature type="transmembrane region" description="Helical" evidence="8">
    <location>
        <begin position="286"/>
        <end position="311"/>
    </location>
</feature>
<dbReference type="RefSeq" id="WP_128684820.1">
    <property type="nucleotide sequence ID" value="NZ_CP029684.2"/>
</dbReference>
<feature type="transmembrane region" description="Helical" evidence="8">
    <location>
        <begin position="20"/>
        <end position="41"/>
    </location>
</feature>
<feature type="transmembrane region" description="Helical" evidence="8">
    <location>
        <begin position="180"/>
        <end position="202"/>
    </location>
</feature>
<dbReference type="EMBL" id="SDWY01000001">
    <property type="protein sequence ID" value="MDN6899901.1"/>
    <property type="molecule type" value="Genomic_DNA"/>
</dbReference>
<evidence type="ECO:0000256" key="2">
    <source>
        <dbReference type="ARBA" id="ARBA00009773"/>
    </source>
</evidence>
<dbReference type="EMBL" id="CP029684">
    <property type="protein sequence ID" value="QAS69052.1"/>
    <property type="molecule type" value="Genomic_DNA"/>
</dbReference>
<feature type="transmembrane region" description="Helical" evidence="8">
    <location>
        <begin position="53"/>
        <end position="77"/>
    </location>
</feature>
<evidence type="ECO:0000256" key="1">
    <source>
        <dbReference type="ARBA" id="ARBA00004651"/>
    </source>
</evidence>
<name>A0AAJ1VMQ4_9LACO</name>
<sequence length="382" mass="43391">MPFNKKESDKQISWFDRWVVNNRLVSVLAVIILLLLAIYLLHLTSFIFKPISALFAAVGAPVITAGIFYYLLIPLVNWLHHRFNLSKQLIVLLIFLIAAVLILIFIIYLAPVIRVNLVQFFQHWPDYYKHWSKQLDVWLDYPALKPVKNWALDANNNVNKTIIDWSRSYLSNGIAGVGKITHLITMIVITLLTFPFMLYYMLKEGDNFPRYISQFFPAKVRPSVSEVLSEINKQISDYLRGQILTAIAVSIMFMIGFSIIGLPYGIWIGLLAGPLNLIPYLGSFLAMVPAVIISLFGGTHLLFAVLIVFAIEQTLESRLIHPKIMGASMNIHPVTILVILLGAGEMFGLMGVAFGIPAYAVLKVLISRIYYWWRENSELFKS</sequence>
<dbReference type="InterPro" id="IPR002549">
    <property type="entry name" value="AI-2E-like"/>
</dbReference>
<evidence type="ECO:0000256" key="8">
    <source>
        <dbReference type="SAM" id="Phobius"/>
    </source>
</evidence>
<keyword evidence="7 8" id="KW-0472">Membrane</keyword>
<accession>A0AAJ1VMQ4</accession>
<reference evidence="10" key="3">
    <citation type="submission" date="2020-01" db="EMBL/GenBank/DDBJ databases">
        <authorList>
            <person name="Cousin F.J."/>
            <person name="Le Guellec R."/>
            <person name="Cretenet M."/>
        </authorList>
    </citation>
    <scope>NUCLEOTIDE SEQUENCE</scope>
    <source>
        <strain evidence="10">UCMA 15228</strain>
    </source>
</reference>
<dbReference type="PANTHER" id="PTHR21716">
    <property type="entry name" value="TRANSMEMBRANE PROTEIN"/>
    <property type="match status" value="1"/>
</dbReference>
<feature type="transmembrane region" description="Helical" evidence="8">
    <location>
        <begin position="356"/>
        <end position="373"/>
    </location>
</feature>
<comment type="subcellular location">
    <subcellularLocation>
        <location evidence="1">Cell membrane</location>
        <topology evidence="1">Multi-pass membrane protein</topology>
    </subcellularLocation>
</comment>